<keyword evidence="3 6" id="KW-0812">Transmembrane</keyword>
<dbReference type="PANTHER" id="PTHR33545:SF10">
    <property type="entry name" value="UPF0750 MEMBRANE PROTEIN YPJC"/>
    <property type="match status" value="1"/>
</dbReference>
<evidence type="ECO:0000313" key="8">
    <source>
        <dbReference type="Proteomes" id="UP000030643"/>
    </source>
</evidence>
<dbReference type="PANTHER" id="PTHR33545">
    <property type="entry name" value="UPF0750 MEMBRANE PROTEIN YITT-RELATED"/>
    <property type="match status" value="1"/>
</dbReference>
<dbReference type="InterPro" id="IPR003740">
    <property type="entry name" value="YitT"/>
</dbReference>
<dbReference type="Proteomes" id="UP000030643">
    <property type="component" value="Unassembled WGS sequence"/>
</dbReference>
<comment type="subcellular location">
    <subcellularLocation>
        <location evidence="1">Cell membrane</location>
        <topology evidence="1">Multi-pass membrane protein</topology>
    </subcellularLocation>
</comment>
<keyword evidence="5 6" id="KW-0472">Membrane</keyword>
<dbReference type="RefSeq" id="WP_045476793.1">
    <property type="nucleotide sequence ID" value="NZ_DF820490.1"/>
</dbReference>
<evidence type="ECO:0000256" key="1">
    <source>
        <dbReference type="ARBA" id="ARBA00004651"/>
    </source>
</evidence>
<dbReference type="Pfam" id="PF02588">
    <property type="entry name" value="YitT_membrane"/>
    <property type="match status" value="1"/>
</dbReference>
<feature type="transmembrane region" description="Helical" evidence="6">
    <location>
        <begin position="135"/>
        <end position="151"/>
    </location>
</feature>
<feature type="transmembrane region" description="Helical" evidence="6">
    <location>
        <begin position="12"/>
        <end position="30"/>
    </location>
</feature>
<keyword evidence="4 6" id="KW-1133">Transmembrane helix</keyword>
<dbReference type="AlphaFoldDB" id="A0A069D167"/>
<dbReference type="OrthoDB" id="1758221at2"/>
<reference evidence="8" key="1">
    <citation type="journal article" date="2014" name="Genome Announc.">
        <title>Draft genome sequence of Weissella oryzae SG25T, isolated from fermented rice grains.</title>
        <authorList>
            <person name="Tanizawa Y."/>
            <person name="Fujisawa T."/>
            <person name="Mochizuki T."/>
            <person name="Kaminuma E."/>
            <person name="Suzuki Y."/>
            <person name="Nakamura Y."/>
            <person name="Tohno M."/>
        </authorList>
    </citation>
    <scope>NUCLEOTIDE SEQUENCE [LARGE SCALE GENOMIC DNA]</scope>
    <source>
        <strain evidence="8">DSM 25784 / JCM 18191 / LMG 30913 / SG25</strain>
    </source>
</reference>
<name>A0A069D167_WEIOS</name>
<evidence type="ECO:0008006" key="9">
    <source>
        <dbReference type="Google" id="ProtNLM"/>
    </source>
</evidence>
<keyword evidence="8" id="KW-1185">Reference proteome</keyword>
<gene>
    <name evidence="7" type="ORF">WOSG25_070780</name>
</gene>
<evidence type="ECO:0000256" key="6">
    <source>
        <dbReference type="SAM" id="Phobius"/>
    </source>
</evidence>
<sequence length="204" mass="21885">MKIKRSTVNDVMLLLLGTALITLSIQVFVIPNNLASNGVSGLSVVLYHAFQLDPALTFLLFNIPLLFFGFRLVGKKLFFMTILGSLSLSGWLFIWEQIPALQLAMPGWLVLAGICDGLVSGVGIGLALRSGGSSGGSAILSLIFHSIWATPVNRTLFVFDAFVMGMALFVYLGWFNFIVTLGSCLIASQVVKLVAGKDAKAKIA</sequence>
<feature type="transmembrane region" description="Helical" evidence="6">
    <location>
        <begin position="50"/>
        <end position="70"/>
    </location>
</feature>
<evidence type="ECO:0000256" key="3">
    <source>
        <dbReference type="ARBA" id="ARBA00022692"/>
    </source>
</evidence>
<dbReference type="STRING" id="1329250.WOSG25_070780"/>
<accession>A0A069D167</accession>
<evidence type="ECO:0000256" key="5">
    <source>
        <dbReference type="ARBA" id="ARBA00023136"/>
    </source>
</evidence>
<protein>
    <recommendedName>
        <fullName evidence="9">YitT family protein</fullName>
    </recommendedName>
</protein>
<feature type="transmembrane region" description="Helical" evidence="6">
    <location>
        <begin position="77"/>
        <end position="95"/>
    </location>
</feature>
<organism evidence="7 8">
    <name type="scientific">Weissella oryzae (strain DSM 25784 / JCM 18191 / LMG 30913 / SG25)</name>
    <dbReference type="NCBI Taxonomy" id="1329250"/>
    <lineage>
        <taxon>Bacteria</taxon>
        <taxon>Bacillati</taxon>
        <taxon>Bacillota</taxon>
        <taxon>Bacilli</taxon>
        <taxon>Lactobacillales</taxon>
        <taxon>Lactobacillaceae</taxon>
        <taxon>Weissella</taxon>
    </lineage>
</organism>
<dbReference type="InterPro" id="IPR051461">
    <property type="entry name" value="UPF0750_membrane"/>
</dbReference>
<dbReference type="eggNOG" id="COG1284">
    <property type="taxonomic scope" value="Bacteria"/>
</dbReference>
<dbReference type="EMBL" id="DF820490">
    <property type="protein sequence ID" value="GAK31101.1"/>
    <property type="molecule type" value="Genomic_DNA"/>
</dbReference>
<evidence type="ECO:0000256" key="4">
    <source>
        <dbReference type="ARBA" id="ARBA00022989"/>
    </source>
</evidence>
<feature type="transmembrane region" description="Helical" evidence="6">
    <location>
        <begin position="163"/>
        <end position="187"/>
    </location>
</feature>
<feature type="transmembrane region" description="Helical" evidence="6">
    <location>
        <begin position="107"/>
        <end position="128"/>
    </location>
</feature>
<proteinExistence type="predicted"/>
<evidence type="ECO:0000313" key="7">
    <source>
        <dbReference type="EMBL" id="GAK31101.1"/>
    </source>
</evidence>
<evidence type="ECO:0000256" key="2">
    <source>
        <dbReference type="ARBA" id="ARBA00022475"/>
    </source>
</evidence>
<keyword evidence="2" id="KW-1003">Cell membrane</keyword>
<dbReference type="GO" id="GO:0005886">
    <property type="term" value="C:plasma membrane"/>
    <property type="evidence" value="ECO:0007669"/>
    <property type="project" value="UniProtKB-SubCell"/>
</dbReference>